<dbReference type="GO" id="GO:0009279">
    <property type="term" value="C:cell outer membrane"/>
    <property type="evidence" value="ECO:0007669"/>
    <property type="project" value="UniProtKB-SubCell"/>
</dbReference>
<evidence type="ECO:0000256" key="4">
    <source>
        <dbReference type="ARBA" id="ARBA00022692"/>
    </source>
</evidence>
<feature type="signal peptide" evidence="7">
    <location>
        <begin position="1"/>
        <end position="23"/>
    </location>
</feature>
<dbReference type="SUPFAM" id="SSF56935">
    <property type="entry name" value="Porins"/>
    <property type="match status" value="1"/>
</dbReference>
<accession>A0A243WDV6</accession>
<keyword evidence="10" id="KW-1185">Reference proteome</keyword>
<gene>
    <name evidence="9" type="ORF">BXP70_12895</name>
</gene>
<evidence type="ECO:0000256" key="1">
    <source>
        <dbReference type="ARBA" id="ARBA00004571"/>
    </source>
</evidence>
<reference evidence="9 10" key="1">
    <citation type="submission" date="2017-01" db="EMBL/GenBank/DDBJ databases">
        <title>A new Hymenobacter.</title>
        <authorList>
            <person name="Liang Y."/>
            <person name="Feng F."/>
        </authorList>
    </citation>
    <scope>NUCLEOTIDE SEQUENCE [LARGE SCALE GENOMIC DNA]</scope>
    <source>
        <strain evidence="9">MIMBbqt21</strain>
    </source>
</reference>
<evidence type="ECO:0000256" key="5">
    <source>
        <dbReference type="ARBA" id="ARBA00023136"/>
    </source>
</evidence>
<comment type="caution">
    <text evidence="9">The sequence shown here is derived from an EMBL/GenBank/DDBJ whole genome shotgun (WGS) entry which is preliminary data.</text>
</comment>
<evidence type="ECO:0000256" key="3">
    <source>
        <dbReference type="ARBA" id="ARBA00022452"/>
    </source>
</evidence>
<dbReference type="InterPro" id="IPR008969">
    <property type="entry name" value="CarboxyPept-like_regulatory"/>
</dbReference>
<keyword evidence="3" id="KW-1134">Transmembrane beta strand</keyword>
<keyword evidence="5" id="KW-0472">Membrane</keyword>
<keyword evidence="2" id="KW-0813">Transport</keyword>
<dbReference type="Proteomes" id="UP000194873">
    <property type="component" value="Unassembled WGS sequence"/>
</dbReference>
<proteinExistence type="predicted"/>
<dbReference type="GO" id="GO:0015344">
    <property type="term" value="F:siderophore uptake transmembrane transporter activity"/>
    <property type="evidence" value="ECO:0007669"/>
    <property type="project" value="TreeGrafter"/>
</dbReference>
<dbReference type="AlphaFoldDB" id="A0A243WDV6"/>
<keyword evidence="7" id="KW-0732">Signal</keyword>
<dbReference type="InterPro" id="IPR057601">
    <property type="entry name" value="Oar-like_b-barrel"/>
</dbReference>
<dbReference type="Pfam" id="PF13620">
    <property type="entry name" value="CarboxypepD_reg"/>
    <property type="match status" value="1"/>
</dbReference>
<feature type="domain" description="TonB-dependent transporter Oar-like beta-barrel" evidence="8">
    <location>
        <begin position="238"/>
        <end position="1024"/>
    </location>
</feature>
<protein>
    <recommendedName>
        <fullName evidence="8">TonB-dependent transporter Oar-like beta-barrel domain-containing protein</fullName>
    </recommendedName>
</protein>
<dbReference type="Gene3D" id="2.170.130.10">
    <property type="entry name" value="TonB-dependent receptor, plug domain"/>
    <property type="match status" value="1"/>
</dbReference>
<evidence type="ECO:0000313" key="9">
    <source>
        <dbReference type="EMBL" id="OUJ73864.1"/>
    </source>
</evidence>
<dbReference type="PANTHER" id="PTHR30069">
    <property type="entry name" value="TONB-DEPENDENT OUTER MEMBRANE RECEPTOR"/>
    <property type="match status" value="1"/>
</dbReference>
<name>A0A243WDV6_9BACT</name>
<feature type="chain" id="PRO_5012557628" description="TonB-dependent transporter Oar-like beta-barrel domain-containing protein" evidence="7">
    <location>
        <begin position="24"/>
        <end position="1097"/>
    </location>
</feature>
<evidence type="ECO:0000313" key="10">
    <source>
        <dbReference type="Proteomes" id="UP000194873"/>
    </source>
</evidence>
<dbReference type="EMBL" id="MTSE01000005">
    <property type="protein sequence ID" value="OUJ73864.1"/>
    <property type="molecule type" value="Genomic_DNA"/>
</dbReference>
<organism evidence="9 10">
    <name type="scientific">Hymenobacter crusticola</name>
    <dbReference type="NCBI Taxonomy" id="1770526"/>
    <lineage>
        <taxon>Bacteria</taxon>
        <taxon>Pseudomonadati</taxon>
        <taxon>Bacteroidota</taxon>
        <taxon>Cytophagia</taxon>
        <taxon>Cytophagales</taxon>
        <taxon>Hymenobacteraceae</taxon>
        <taxon>Hymenobacter</taxon>
    </lineage>
</organism>
<comment type="subcellular location">
    <subcellularLocation>
        <location evidence="1">Cell outer membrane</location>
        <topology evidence="1">Multi-pass membrane protein</topology>
    </subcellularLocation>
</comment>
<dbReference type="GO" id="GO:0044718">
    <property type="term" value="P:siderophore transmembrane transport"/>
    <property type="evidence" value="ECO:0007669"/>
    <property type="project" value="TreeGrafter"/>
</dbReference>
<dbReference type="SUPFAM" id="SSF49464">
    <property type="entry name" value="Carboxypeptidase regulatory domain-like"/>
    <property type="match status" value="1"/>
</dbReference>
<dbReference type="InterPro" id="IPR039426">
    <property type="entry name" value="TonB-dep_rcpt-like"/>
</dbReference>
<dbReference type="RefSeq" id="WP_086594473.1">
    <property type="nucleotide sequence ID" value="NZ_MTSE01000005.1"/>
</dbReference>
<keyword evidence="4" id="KW-0812">Transmembrane</keyword>
<dbReference type="OrthoDB" id="9768147at2"/>
<dbReference type="Gene3D" id="2.60.40.1120">
    <property type="entry name" value="Carboxypeptidase-like, regulatory domain"/>
    <property type="match status" value="1"/>
</dbReference>
<dbReference type="InterPro" id="IPR036942">
    <property type="entry name" value="Beta-barrel_TonB_sf"/>
</dbReference>
<evidence type="ECO:0000259" key="8">
    <source>
        <dbReference type="Pfam" id="PF25183"/>
    </source>
</evidence>
<dbReference type="PANTHER" id="PTHR30069:SF46">
    <property type="entry name" value="OAR PROTEIN"/>
    <property type="match status" value="1"/>
</dbReference>
<sequence>MRSLYSRILLLVLCLLAHQAGWAQGVTTSSMTGIVKDTKGQSLPGASVVAVHTPSGTKYGTATNSDGRYNLPNMRVGGPYTVTVSYVGYETKVLDNIQLALGMAGTFSFNLADQSSALQEVVVTGNKNGVFSSDRTGAATNITREAINSLPTLSRSLTDFTRLTPQANGQSFGGQDNRLNNITVDGSILNSSFGLAGQPGGRTNSSPISLDAIEQIQVNVAPYDVRQSGFVGAGVNAVTRSGTNEFSGSVFYNIQGDKLVGDRAKNTKLTVNNFSNKQAGFRLGGPIIKDKLFFFVNGELERRVDPATQYRANQGGETVAGNTTRVLASDLDNISNYLRTNFGYETGPYQDYNLERRSDKLLAKLDYNISDKHRASIRYNMLNSRQDVPINTGSFVSGARRGNLNSLTFQNSNYVQLEKIQSVIGELNSTFTPKLSNNLILGYTYQNENRDQGNAFPLVDIQSAGTTYLSFGFDPFTYNNLLTYSTLQLQDNLSYYAGNHTFTAGYNLERLSYNNTFVQNGVGVYTYSSLSDFYAAANASLAGSPTSPVNLVRYQQQYSALPGNALPTSRTKVTYTGLYFQDNWLPKPNVSVTLGVRADVPFFDKTGLLNQAASELTFRDENGKLLQVRTDEMPKARPLWSPRVGFNWDVLNNKTLQVRGGTGIFTGRPAFVWIGNQIGQNGILLGTTDVTNTTAIPFSPNIAANYPANPTLPPTYQLNITDRDFRFPQVWKSNLAIDKTLFAGIIGTLEFIYNKNINAIRYVNINQADALGNFAGPDTRVRYPGSAAANRLNSTITQNYYLTNTSKGSSYSLTAQLERPFTNGLFVRAAYNYGHAKDLLSAGTTASGTYGGIYSVNGGNYPSLSYSDNDLRHRVIGSVSYRKEYGNFGATQISLFYEARNQGRFSYTYSGDQNGDSFTGNDLLFVPNSASDLAFLPITNTANGTITTLFTAAQQAAAFDAYINQDKYLKDHRGQYTERNGVLMPWVARADLSLVQEFFVNVGKKRNTLQFRADVFNVGNLLNHNWGVGEFYINRSPLIAAGTTTAGVPQYRMATLGTGANQTLLTTTYQNSATLSQTPSVASDVWTAQLGIRYIFN</sequence>
<dbReference type="InterPro" id="IPR037066">
    <property type="entry name" value="Plug_dom_sf"/>
</dbReference>
<evidence type="ECO:0000256" key="6">
    <source>
        <dbReference type="ARBA" id="ARBA00023237"/>
    </source>
</evidence>
<dbReference type="Pfam" id="PF25183">
    <property type="entry name" value="OMP_b-brl_4"/>
    <property type="match status" value="1"/>
</dbReference>
<keyword evidence="6" id="KW-0998">Cell outer membrane</keyword>
<dbReference type="Gene3D" id="2.40.170.20">
    <property type="entry name" value="TonB-dependent receptor, beta-barrel domain"/>
    <property type="match status" value="1"/>
</dbReference>
<evidence type="ECO:0000256" key="7">
    <source>
        <dbReference type="SAM" id="SignalP"/>
    </source>
</evidence>
<evidence type="ECO:0000256" key="2">
    <source>
        <dbReference type="ARBA" id="ARBA00022448"/>
    </source>
</evidence>